<evidence type="ECO:0000313" key="20">
    <source>
        <dbReference type="Proteomes" id="UP001162131"/>
    </source>
</evidence>
<evidence type="ECO:0000256" key="8">
    <source>
        <dbReference type="ARBA" id="ARBA00022741"/>
    </source>
</evidence>
<dbReference type="InterPro" id="IPR000719">
    <property type="entry name" value="Prot_kinase_dom"/>
</dbReference>
<dbReference type="EMBL" id="CAJZBQ010000018">
    <property type="protein sequence ID" value="CAG9317344.1"/>
    <property type="molecule type" value="Genomic_DNA"/>
</dbReference>
<dbReference type="Pfam" id="PF00069">
    <property type="entry name" value="Pkinase"/>
    <property type="match status" value="1"/>
</dbReference>
<dbReference type="EC" id="2.7.11.1" evidence="3"/>
<comment type="caution">
    <text evidence="19">The sequence shown here is derived from an EMBL/GenBank/DDBJ whole genome shotgun (WGS) entry which is preliminary data.</text>
</comment>
<evidence type="ECO:0000256" key="5">
    <source>
        <dbReference type="ARBA" id="ARBA00022679"/>
    </source>
</evidence>
<keyword evidence="20" id="KW-1185">Reference proteome</keyword>
<evidence type="ECO:0000313" key="19">
    <source>
        <dbReference type="EMBL" id="CAG9317344.1"/>
    </source>
</evidence>
<keyword evidence="9" id="KW-0418">Kinase</keyword>
<evidence type="ECO:0000256" key="2">
    <source>
        <dbReference type="ARBA" id="ARBA00011245"/>
    </source>
</evidence>
<dbReference type="FunFam" id="3.30.200.20:FF:000315">
    <property type="entry name" value="Calcium-dependent protein kinase 3"/>
    <property type="match status" value="1"/>
</dbReference>
<feature type="domain" description="EF-hand" evidence="18">
    <location>
        <begin position="377"/>
        <end position="412"/>
    </location>
</feature>
<protein>
    <recommendedName>
        <fullName evidence="3">non-specific serine/threonine protein kinase</fullName>
        <ecNumber evidence="3">2.7.11.1</ecNumber>
    </recommendedName>
</protein>
<dbReference type="GO" id="GO:0005509">
    <property type="term" value="F:calcium ion binding"/>
    <property type="evidence" value="ECO:0007669"/>
    <property type="project" value="InterPro"/>
</dbReference>
<dbReference type="FunFam" id="1.10.238.10:FF:000585">
    <property type="entry name" value="Calcium-dependent protein kinase-a"/>
    <property type="match status" value="1"/>
</dbReference>
<keyword evidence="8 15" id="KW-0547">Nucleotide-binding</keyword>
<gene>
    <name evidence="19" type="ORF">BSTOLATCC_MIC18596</name>
</gene>
<dbReference type="Gene3D" id="1.10.510.10">
    <property type="entry name" value="Transferase(Phosphotransferase) domain 1"/>
    <property type="match status" value="1"/>
</dbReference>
<dbReference type="PROSITE" id="PS00107">
    <property type="entry name" value="PROTEIN_KINASE_ATP"/>
    <property type="match status" value="1"/>
</dbReference>
<comment type="catalytic activity">
    <reaction evidence="13">
        <text>L-threonyl-[protein] + ATP = O-phospho-L-threonyl-[protein] + ADP + H(+)</text>
        <dbReference type="Rhea" id="RHEA:46608"/>
        <dbReference type="Rhea" id="RHEA-COMP:11060"/>
        <dbReference type="Rhea" id="RHEA-COMP:11605"/>
        <dbReference type="ChEBI" id="CHEBI:15378"/>
        <dbReference type="ChEBI" id="CHEBI:30013"/>
        <dbReference type="ChEBI" id="CHEBI:30616"/>
        <dbReference type="ChEBI" id="CHEBI:61977"/>
        <dbReference type="ChEBI" id="CHEBI:456216"/>
        <dbReference type="EC" id="2.7.11.1"/>
    </reaction>
</comment>
<evidence type="ECO:0000259" key="18">
    <source>
        <dbReference type="PROSITE" id="PS50222"/>
    </source>
</evidence>
<dbReference type="InterPro" id="IPR011009">
    <property type="entry name" value="Kinase-like_dom_sf"/>
</dbReference>
<dbReference type="PROSITE" id="PS50222">
    <property type="entry name" value="EF_HAND_2"/>
    <property type="match status" value="4"/>
</dbReference>
<dbReference type="PROSITE" id="PS50011">
    <property type="entry name" value="PROTEIN_KINASE_DOM"/>
    <property type="match status" value="1"/>
</dbReference>
<keyword evidence="5" id="KW-0808">Transferase</keyword>
<dbReference type="GO" id="GO:0004674">
    <property type="term" value="F:protein serine/threonine kinase activity"/>
    <property type="evidence" value="ECO:0007669"/>
    <property type="project" value="UniProtKB-KW"/>
</dbReference>
<evidence type="ECO:0000256" key="1">
    <source>
        <dbReference type="ARBA" id="ARBA00001946"/>
    </source>
</evidence>
<evidence type="ECO:0000256" key="9">
    <source>
        <dbReference type="ARBA" id="ARBA00022777"/>
    </source>
</evidence>
<evidence type="ECO:0000256" key="7">
    <source>
        <dbReference type="ARBA" id="ARBA00022737"/>
    </source>
</evidence>
<dbReference type="Gene3D" id="3.30.200.20">
    <property type="entry name" value="Phosphorylase Kinase, domain 1"/>
    <property type="match status" value="1"/>
</dbReference>
<dbReference type="FunFam" id="1.10.510.10:FF:000571">
    <property type="entry name" value="Maternal embryonic leucine zipper kinase"/>
    <property type="match status" value="1"/>
</dbReference>
<evidence type="ECO:0000256" key="12">
    <source>
        <dbReference type="ARBA" id="ARBA00024334"/>
    </source>
</evidence>
<reference evidence="19" key="1">
    <citation type="submission" date="2021-09" db="EMBL/GenBank/DDBJ databases">
        <authorList>
            <consortium name="AG Swart"/>
            <person name="Singh M."/>
            <person name="Singh A."/>
            <person name="Seah K."/>
            <person name="Emmerich C."/>
        </authorList>
    </citation>
    <scope>NUCLEOTIDE SEQUENCE</scope>
    <source>
        <strain evidence="19">ATCC30299</strain>
    </source>
</reference>
<dbReference type="PANTHER" id="PTHR24349">
    <property type="entry name" value="SERINE/THREONINE-PROTEIN KINASE"/>
    <property type="match status" value="1"/>
</dbReference>
<dbReference type="AlphaFoldDB" id="A0AAU9ITJ6"/>
<keyword evidence="6" id="KW-0479">Metal-binding</keyword>
<feature type="domain" description="EF-hand" evidence="18">
    <location>
        <begin position="340"/>
        <end position="375"/>
    </location>
</feature>
<dbReference type="CDD" id="cd05117">
    <property type="entry name" value="STKc_CAMK"/>
    <property type="match status" value="1"/>
</dbReference>
<dbReference type="SUPFAM" id="SSF56112">
    <property type="entry name" value="Protein kinase-like (PK-like)"/>
    <property type="match status" value="1"/>
</dbReference>
<dbReference type="InterPro" id="IPR001751">
    <property type="entry name" value="S100/CaBP7/8-like_CS"/>
</dbReference>
<dbReference type="SMART" id="SM00054">
    <property type="entry name" value="EFh"/>
    <property type="match status" value="4"/>
</dbReference>
<feature type="domain" description="EF-hand" evidence="18">
    <location>
        <begin position="448"/>
        <end position="483"/>
    </location>
</feature>
<keyword evidence="10" id="KW-0106">Calcium</keyword>
<dbReference type="InterPro" id="IPR017441">
    <property type="entry name" value="Protein_kinase_ATP_BS"/>
</dbReference>
<comment type="catalytic activity">
    <reaction evidence="14">
        <text>L-seryl-[protein] + ATP = O-phospho-L-seryl-[protein] + ADP + H(+)</text>
        <dbReference type="Rhea" id="RHEA:17989"/>
        <dbReference type="Rhea" id="RHEA-COMP:9863"/>
        <dbReference type="Rhea" id="RHEA-COMP:11604"/>
        <dbReference type="ChEBI" id="CHEBI:15378"/>
        <dbReference type="ChEBI" id="CHEBI:29999"/>
        <dbReference type="ChEBI" id="CHEBI:30616"/>
        <dbReference type="ChEBI" id="CHEBI:83421"/>
        <dbReference type="ChEBI" id="CHEBI:456216"/>
        <dbReference type="EC" id="2.7.11.1"/>
    </reaction>
</comment>
<dbReference type="Proteomes" id="UP001162131">
    <property type="component" value="Unassembled WGS sequence"/>
</dbReference>
<dbReference type="SMART" id="SM00220">
    <property type="entry name" value="S_TKc"/>
    <property type="match status" value="1"/>
</dbReference>
<evidence type="ECO:0000256" key="4">
    <source>
        <dbReference type="ARBA" id="ARBA00022527"/>
    </source>
</evidence>
<feature type="domain" description="EF-hand" evidence="18">
    <location>
        <begin position="413"/>
        <end position="447"/>
    </location>
</feature>
<keyword evidence="11 15" id="KW-0067">ATP-binding</keyword>
<sequence>MGCCFGKQASFRKKHSGKDDVDIEPGLFVSANKLKFIDVYEIGRSLGQGGYGEVREATHRDSGQLRAVKIFTKENTNSMPEAELLNEVNVMKSIDHPNIVRIFEYFDSIKKAYIVMELCKGGELFDEIIKRRQFSEDDAASVAKQLFSAVDYLHEHNVIHRDLKPQNILLENKGELNSIKVSDFGIAKVSKRFKRLNEVIGTAYFMAPEVISGKYNFKCDLWSCGVIIYMMLSGHPPFQARNQEELFVKISKRDWSFREPVWAEVSRHAKDLISALLSPMETRLNAKEALAHPWIQRVCPEIQNTQSLEPALDNLKGFQSKGKLRDALSTFITLHCISNDDTRGLKEVFRSIDKNGDGKLSKAELMEQYIKFMGQEEAKEEVKKIMKEVDTDKSGFIDYTEFLKASMDQRRLMSVGNLKAAFAMFDKDKNGTITKKEIKDAIGEDGRVLDKIWRDIISELDTNGDGEIDFEEFENVIMGKMPRNHI</sequence>
<organism evidence="19 20">
    <name type="scientific">Blepharisma stoltei</name>
    <dbReference type="NCBI Taxonomy" id="1481888"/>
    <lineage>
        <taxon>Eukaryota</taxon>
        <taxon>Sar</taxon>
        <taxon>Alveolata</taxon>
        <taxon>Ciliophora</taxon>
        <taxon>Postciliodesmatophora</taxon>
        <taxon>Heterotrichea</taxon>
        <taxon>Heterotrichida</taxon>
        <taxon>Blepharismidae</taxon>
        <taxon>Blepharisma</taxon>
    </lineage>
</organism>
<evidence type="ECO:0000256" key="10">
    <source>
        <dbReference type="ARBA" id="ARBA00022837"/>
    </source>
</evidence>
<comment type="cofactor">
    <cofactor evidence="1">
        <name>Mg(2+)</name>
        <dbReference type="ChEBI" id="CHEBI:18420"/>
    </cofactor>
</comment>
<dbReference type="CDD" id="cd00051">
    <property type="entry name" value="EFh"/>
    <property type="match status" value="2"/>
</dbReference>
<accession>A0AAU9ITJ6</accession>
<proteinExistence type="inferred from homology"/>
<evidence type="ECO:0000256" key="3">
    <source>
        <dbReference type="ARBA" id="ARBA00012513"/>
    </source>
</evidence>
<dbReference type="Pfam" id="PF13499">
    <property type="entry name" value="EF-hand_7"/>
    <property type="match status" value="2"/>
</dbReference>
<keyword evidence="4 16" id="KW-0723">Serine/threonine-protein kinase</keyword>
<keyword evidence="7" id="KW-0677">Repeat</keyword>
<feature type="domain" description="Protein kinase" evidence="17">
    <location>
        <begin position="40"/>
        <end position="295"/>
    </location>
</feature>
<feature type="binding site" evidence="15">
    <location>
        <position position="69"/>
    </location>
    <ligand>
        <name>ATP</name>
        <dbReference type="ChEBI" id="CHEBI:30616"/>
    </ligand>
</feature>
<dbReference type="PROSITE" id="PS00108">
    <property type="entry name" value="PROTEIN_KINASE_ST"/>
    <property type="match status" value="1"/>
</dbReference>
<evidence type="ECO:0000256" key="6">
    <source>
        <dbReference type="ARBA" id="ARBA00022723"/>
    </source>
</evidence>
<dbReference type="SUPFAM" id="SSF47473">
    <property type="entry name" value="EF-hand"/>
    <property type="match status" value="1"/>
</dbReference>
<evidence type="ECO:0000256" key="15">
    <source>
        <dbReference type="PROSITE-ProRule" id="PRU10141"/>
    </source>
</evidence>
<dbReference type="InterPro" id="IPR050205">
    <property type="entry name" value="CDPK_Ser/Thr_kinases"/>
</dbReference>
<comment type="similarity">
    <text evidence="12">Belongs to the protein kinase superfamily. Ser/Thr protein kinase family. CDPK subfamily.</text>
</comment>
<dbReference type="InterPro" id="IPR018247">
    <property type="entry name" value="EF_Hand_1_Ca_BS"/>
</dbReference>
<evidence type="ECO:0000259" key="17">
    <source>
        <dbReference type="PROSITE" id="PS50011"/>
    </source>
</evidence>
<dbReference type="InterPro" id="IPR011992">
    <property type="entry name" value="EF-hand-dom_pair"/>
</dbReference>
<dbReference type="InterPro" id="IPR008271">
    <property type="entry name" value="Ser/Thr_kinase_AS"/>
</dbReference>
<dbReference type="PROSITE" id="PS00303">
    <property type="entry name" value="S100_CABP"/>
    <property type="match status" value="1"/>
</dbReference>
<dbReference type="Gene3D" id="1.10.238.10">
    <property type="entry name" value="EF-hand"/>
    <property type="match status" value="2"/>
</dbReference>
<dbReference type="PROSITE" id="PS00018">
    <property type="entry name" value="EF_HAND_1"/>
    <property type="match status" value="3"/>
</dbReference>
<name>A0AAU9ITJ6_9CILI</name>
<evidence type="ECO:0000256" key="16">
    <source>
        <dbReference type="RuleBase" id="RU000304"/>
    </source>
</evidence>
<evidence type="ECO:0000256" key="14">
    <source>
        <dbReference type="ARBA" id="ARBA00048679"/>
    </source>
</evidence>
<dbReference type="GO" id="GO:0005524">
    <property type="term" value="F:ATP binding"/>
    <property type="evidence" value="ECO:0007669"/>
    <property type="project" value="UniProtKB-UniRule"/>
</dbReference>
<comment type="subunit">
    <text evidence="2">Monomer.</text>
</comment>
<evidence type="ECO:0000256" key="11">
    <source>
        <dbReference type="ARBA" id="ARBA00022840"/>
    </source>
</evidence>
<dbReference type="InterPro" id="IPR002048">
    <property type="entry name" value="EF_hand_dom"/>
</dbReference>
<evidence type="ECO:0000256" key="13">
    <source>
        <dbReference type="ARBA" id="ARBA00047899"/>
    </source>
</evidence>